<gene>
    <name evidence="1" type="ORF">TCE0_033f08981</name>
</gene>
<dbReference type="Gene3D" id="3.80.10.10">
    <property type="entry name" value="Ribonuclease Inhibitor"/>
    <property type="match status" value="1"/>
</dbReference>
<comment type="caution">
    <text evidence="1">The sequence shown here is derived from an EMBL/GenBank/DDBJ whole genome shotgun (WGS) entry which is preliminary data.</text>
</comment>
<accession>A0A6V8HD60</accession>
<sequence length="492" mass="54547">MTHFSSLPLDVVICIIQSAEDNADLRELCTVSKAISAIAQPLLYYEIDLEDCDTVQGALSLFLLTRTITNSQEIAGWIQCLRIDAVTTCGCDCFFLGPYGQIPRWKSEGKYTPYEDEVKNFSIAVDRLEEIYDISEFQTTSNSKPNVLVALLVSCTTNLTDLTIHVNRNSLALLSALGQQSAAGYSCLSKIESLCLTGSAKTTPKDEMNFDSVTPLLLLLPKLNRVWISGCFGAPKSRLDDIRSKRSTKLLLPLTLPITHLSFTKSCLTATNLQALISACKDLNVFSFTNRRKSYSQDQQFSPVELYSALDCQKSNLQDLRVCLETDSLAQAFDWDGSTYGSFQECTRLKFLELDERFLGLPPAGLPDSLEYLVLQNCQSSIFDLLSYLAALVLTGTELTSLRTISVYAHILFPGGMLGLPLKGATDLMFNKAQRDLVALFLGTEVTLRFESGLLEKTYLGYEVAYEHGYIGDYGPFVYTENPMTGPEIVLK</sequence>
<name>A0A6V8HD60_TALPI</name>
<dbReference type="EMBL" id="DF933829">
    <property type="protein sequence ID" value="GAM38335.1"/>
    <property type="molecule type" value="Genomic_DNA"/>
</dbReference>
<dbReference type="Proteomes" id="UP000053095">
    <property type="component" value="Unassembled WGS sequence"/>
</dbReference>
<protein>
    <recommendedName>
        <fullName evidence="3">F-box domain-containing protein</fullName>
    </recommendedName>
</protein>
<keyword evidence="2" id="KW-1185">Reference proteome</keyword>
<organism evidence="1 2">
    <name type="scientific">Talaromyces pinophilus</name>
    <name type="common">Penicillium pinophilum</name>
    <dbReference type="NCBI Taxonomy" id="128442"/>
    <lineage>
        <taxon>Eukaryota</taxon>
        <taxon>Fungi</taxon>
        <taxon>Dikarya</taxon>
        <taxon>Ascomycota</taxon>
        <taxon>Pezizomycotina</taxon>
        <taxon>Eurotiomycetes</taxon>
        <taxon>Eurotiomycetidae</taxon>
        <taxon>Eurotiales</taxon>
        <taxon>Trichocomaceae</taxon>
        <taxon>Talaromyces</taxon>
        <taxon>Talaromyces sect. Talaromyces</taxon>
    </lineage>
</organism>
<dbReference type="AlphaFoldDB" id="A0A6V8HD60"/>
<dbReference type="InterPro" id="IPR032675">
    <property type="entry name" value="LRR_dom_sf"/>
</dbReference>
<evidence type="ECO:0008006" key="3">
    <source>
        <dbReference type="Google" id="ProtNLM"/>
    </source>
</evidence>
<evidence type="ECO:0000313" key="2">
    <source>
        <dbReference type="Proteomes" id="UP000053095"/>
    </source>
</evidence>
<evidence type="ECO:0000313" key="1">
    <source>
        <dbReference type="EMBL" id="GAM38335.1"/>
    </source>
</evidence>
<reference evidence="2" key="1">
    <citation type="journal article" date="2015" name="Genome Announc.">
        <title>Draft genome sequence of Talaromyces cellulolyticus strain Y-94, a source of lignocellulosic biomass-degrading enzymes.</title>
        <authorList>
            <person name="Fujii T."/>
            <person name="Koike H."/>
            <person name="Sawayama S."/>
            <person name="Yano S."/>
            <person name="Inoue H."/>
        </authorList>
    </citation>
    <scope>NUCLEOTIDE SEQUENCE [LARGE SCALE GENOMIC DNA]</scope>
    <source>
        <strain evidence="2">Y-94</strain>
    </source>
</reference>
<proteinExistence type="predicted"/>